<feature type="compositionally biased region" description="Acidic residues" evidence="4">
    <location>
        <begin position="126"/>
        <end position="135"/>
    </location>
</feature>
<reference evidence="6" key="1">
    <citation type="journal article" date="2023" name="DNA Res.">
        <title>Chromosome-level genome assembly of Phrynocephalus forsythii using third-generation DNA sequencing and Hi-C analysis.</title>
        <authorList>
            <person name="Qi Y."/>
            <person name="Zhao W."/>
            <person name="Zhao Y."/>
            <person name="Niu C."/>
            <person name="Cao S."/>
            <person name="Zhang Y."/>
        </authorList>
    </citation>
    <scope>NUCLEOTIDE SEQUENCE</scope>
    <source>
        <tissue evidence="6">Muscle</tissue>
    </source>
</reference>
<organism evidence="6 7">
    <name type="scientific">Phrynocephalus forsythii</name>
    <dbReference type="NCBI Taxonomy" id="171643"/>
    <lineage>
        <taxon>Eukaryota</taxon>
        <taxon>Metazoa</taxon>
        <taxon>Chordata</taxon>
        <taxon>Craniata</taxon>
        <taxon>Vertebrata</taxon>
        <taxon>Euteleostomi</taxon>
        <taxon>Lepidosauria</taxon>
        <taxon>Squamata</taxon>
        <taxon>Bifurcata</taxon>
        <taxon>Unidentata</taxon>
        <taxon>Episquamata</taxon>
        <taxon>Toxicofera</taxon>
        <taxon>Iguania</taxon>
        <taxon>Acrodonta</taxon>
        <taxon>Agamidae</taxon>
        <taxon>Agaminae</taxon>
        <taxon>Phrynocephalus</taxon>
    </lineage>
</organism>
<dbReference type="FunFam" id="1.10.10.10:FF:000393">
    <property type="entry name" value="Oocyte-specific H1 histone"/>
    <property type="match status" value="1"/>
</dbReference>
<dbReference type="SMART" id="SM00526">
    <property type="entry name" value="H15"/>
    <property type="match status" value="1"/>
</dbReference>
<feature type="compositionally biased region" description="Low complexity" evidence="4">
    <location>
        <begin position="254"/>
        <end position="265"/>
    </location>
</feature>
<evidence type="ECO:0000256" key="3">
    <source>
        <dbReference type="ARBA" id="ARBA00023242"/>
    </source>
</evidence>
<sequence>MEAPPPAAKVAPSSALARPRPAKARSPPTLTMVMEAVRALNERKGASAVAIRRYILHTYPAVDPIRLKYYLKGALAKGLEKGQLVRPPNSSAQGATGRFKLGAEKAKPGRGKKKEAALEGETEPREEQEEEEEEGKEGAQKKKKKTDKKAKAKAPAEKKARKPKAKLAAGEKKKQKKKPLPPPSPPPPPPRAGGPEGEEKKKKPPGKDPKADAGKGLAPAGVKPPGPTGPQGKTVLPKAKGSQGQGLPHKAGPKAEATAKQAATKGKGKADPGGASPSCPSCPPSGEGQGGHRRRRGGSQ</sequence>
<dbReference type="EMBL" id="JAPFRF010000018">
    <property type="protein sequence ID" value="KAJ7308151.1"/>
    <property type="molecule type" value="Genomic_DNA"/>
</dbReference>
<feature type="compositionally biased region" description="Basic and acidic residues" evidence="4">
    <location>
        <begin position="114"/>
        <end position="125"/>
    </location>
</feature>
<keyword evidence="2" id="KW-0238">DNA-binding</keyword>
<comment type="caution">
    <text evidence="6">The sequence shown here is derived from an EMBL/GenBank/DDBJ whole genome shotgun (WGS) entry which is preliminary data.</text>
</comment>
<proteinExistence type="predicted"/>
<feature type="region of interest" description="Disordered" evidence="4">
    <location>
        <begin position="84"/>
        <end position="300"/>
    </location>
</feature>
<dbReference type="CDD" id="cd00073">
    <property type="entry name" value="H15"/>
    <property type="match status" value="1"/>
</dbReference>
<dbReference type="Gene3D" id="1.10.10.10">
    <property type="entry name" value="Winged helix-like DNA-binding domain superfamily/Winged helix DNA-binding domain"/>
    <property type="match status" value="1"/>
</dbReference>
<keyword evidence="3" id="KW-0539">Nucleus</keyword>
<dbReference type="GO" id="GO:0000786">
    <property type="term" value="C:nucleosome"/>
    <property type="evidence" value="ECO:0007669"/>
    <property type="project" value="InterPro"/>
</dbReference>
<feature type="compositionally biased region" description="Pro residues" evidence="4">
    <location>
        <begin position="180"/>
        <end position="192"/>
    </location>
</feature>
<protein>
    <recommendedName>
        <fullName evidence="5">H15 domain-containing protein</fullName>
    </recommendedName>
</protein>
<feature type="compositionally biased region" description="Basic residues" evidence="4">
    <location>
        <begin position="291"/>
        <end position="300"/>
    </location>
</feature>
<dbReference type="GO" id="GO:0003677">
    <property type="term" value="F:DNA binding"/>
    <property type="evidence" value="ECO:0007669"/>
    <property type="project" value="UniProtKB-KW"/>
</dbReference>
<dbReference type="InterPro" id="IPR036388">
    <property type="entry name" value="WH-like_DNA-bd_sf"/>
</dbReference>
<evidence type="ECO:0000313" key="7">
    <source>
        <dbReference type="Proteomes" id="UP001142489"/>
    </source>
</evidence>
<keyword evidence="7" id="KW-1185">Reference proteome</keyword>
<feature type="region of interest" description="Disordered" evidence="4">
    <location>
        <begin position="1"/>
        <end position="29"/>
    </location>
</feature>
<dbReference type="GO" id="GO:0005634">
    <property type="term" value="C:nucleus"/>
    <property type="evidence" value="ECO:0007669"/>
    <property type="project" value="UniProtKB-ARBA"/>
</dbReference>
<evidence type="ECO:0000256" key="2">
    <source>
        <dbReference type="ARBA" id="ARBA00023125"/>
    </source>
</evidence>
<evidence type="ECO:0000256" key="1">
    <source>
        <dbReference type="ARBA" id="ARBA00022454"/>
    </source>
</evidence>
<dbReference type="InterPro" id="IPR005818">
    <property type="entry name" value="Histone_H1/H5_H15"/>
</dbReference>
<dbReference type="SUPFAM" id="SSF46785">
    <property type="entry name" value="Winged helix' DNA-binding domain"/>
    <property type="match status" value="1"/>
</dbReference>
<dbReference type="OrthoDB" id="1110759at2759"/>
<evidence type="ECO:0000256" key="4">
    <source>
        <dbReference type="SAM" id="MobiDB-lite"/>
    </source>
</evidence>
<dbReference type="AlphaFoldDB" id="A0A9Q1ASN1"/>
<dbReference type="Pfam" id="PF00538">
    <property type="entry name" value="Linker_histone"/>
    <property type="match status" value="1"/>
</dbReference>
<accession>A0A9Q1ASN1</accession>
<dbReference type="PROSITE" id="PS51504">
    <property type="entry name" value="H15"/>
    <property type="match status" value="1"/>
</dbReference>
<keyword evidence="1" id="KW-0158">Chromosome</keyword>
<feature type="compositionally biased region" description="Basic and acidic residues" evidence="4">
    <location>
        <begin position="197"/>
        <end position="213"/>
    </location>
</feature>
<dbReference type="Proteomes" id="UP001142489">
    <property type="component" value="Unassembled WGS sequence"/>
</dbReference>
<name>A0A9Q1ASN1_9SAUR</name>
<dbReference type="GO" id="GO:0006334">
    <property type="term" value="P:nucleosome assembly"/>
    <property type="evidence" value="ECO:0007669"/>
    <property type="project" value="InterPro"/>
</dbReference>
<feature type="domain" description="H15" evidence="5">
    <location>
        <begin position="25"/>
        <end position="103"/>
    </location>
</feature>
<dbReference type="InterPro" id="IPR036390">
    <property type="entry name" value="WH_DNA-bd_sf"/>
</dbReference>
<feature type="compositionally biased region" description="Low complexity" evidence="4">
    <location>
        <begin position="8"/>
        <end position="28"/>
    </location>
</feature>
<gene>
    <name evidence="6" type="ORF">JRQ81_008665</name>
</gene>
<evidence type="ECO:0000313" key="6">
    <source>
        <dbReference type="EMBL" id="KAJ7308151.1"/>
    </source>
</evidence>
<feature type="compositionally biased region" description="Basic residues" evidence="4">
    <location>
        <begin position="141"/>
        <end position="152"/>
    </location>
</feature>
<evidence type="ECO:0000259" key="5">
    <source>
        <dbReference type="PROSITE" id="PS51504"/>
    </source>
</evidence>